<reference evidence="1" key="2">
    <citation type="submission" date="2024-10" db="UniProtKB">
        <authorList>
            <consortium name="EnsemblProtists"/>
        </authorList>
    </citation>
    <scope>IDENTIFICATION</scope>
</reference>
<keyword evidence="2" id="KW-1185">Reference proteome</keyword>
<dbReference type="KEGG" id="ehx:EMIHUDRAFT_444334"/>
<dbReference type="RefSeq" id="XP_005778030.1">
    <property type="nucleotide sequence ID" value="XM_005777973.1"/>
</dbReference>
<dbReference type="GeneID" id="17267522"/>
<dbReference type="eggNOG" id="ENOG502RYJZ">
    <property type="taxonomic scope" value="Eukaryota"/>
</dbReference>
<dbReference type="Proteomes" id="UP000013827">
    <property type="component" value="Unassembled WGS sequence"/>
</dbReference>
<dbReference type="RefSeq" id="XP_005774406.1">
    <property type="nucleotide sequence ID" value="XM_005774349.1"/>
</dbReference>
<dbReference type="EnsemblProtists" id="EOD21977">
    <property type="protein sequence ID" value="EOD21977"/>
    <property type="gene ID" value="EMIHUDRAFT_444334"/>
</dbReference>
<reference evidence="2" key="1">
    <citation type="journal article" date="2013" name="Nature">
        <title>Pan genome of the phytoplankton Emiliania underpins its global distribution.</title>
        <authorList>
            <person name="Read B.A."/>
            <person name="Kegel J."/>
            <person name="Klute M.J."/>
            <person name="Kuo A."/>
            <person name="Lefebvre S.C."/>
            <person name="Maumus F."/>
            <person name="Mayer C."/>
            <person name="Miller J."/>
            <person name="Monier A."/>
            <person name="Salamov A."/>
            <person name="Young J."/>
            <person name="Aguilar M."/>
            <person name="Claverie J.M."/>
            <person name="Frickenhaus S."/>
            <person name="Gonzalez K."/>
            <person name="Herman E.K."/>
            <person name="Lin Y.C."/>
            <person name="Napier J."/>
            <person name="Ogata H."/>
            <person name="Sarno A.F."/>
            <person name="Shmutz J."/>
            <person name="Schroeder D."/>
            <person name="de Vargas C."/>
            <person name="Verret F."/>
            <person name="von Dassow P."/>
            <person name="Valentin K."/>
            <person name="Van de Peer Y."/>
            <person name="Wheeler G."/>
            <person name="Dacks J.B."/>
            <person name="Delwiche C.F."/>
            <person name="Dyhrman S.T."/>
            <person name="Glockner G."/>
            <person name="John U."/>
            <person name="Richards T."/>
            <person name="Worden A.Z."/>
            <person name="Zhang X."/>
            <person name="Grigoriev I.V."/>
            <person name="Allen A.E."/>
            <person name="Bidle K."/>
            <person name="Borodovsky M."/>
            <person name="Bowler C."/>
            <person name="Brownlee C."/>
            <person name="Cock J.M."/>
            <person name="Elias M."/>
            <person name="Gladyshev V.N."/>
            <person name="Groth M."/>
            <person name="Guda C."/>
            <person name="Hadaegh A."/>
            <person name="Iglesias-Rodriguez M.D."/>
            <person name="Jenkins J."/>
            <person name="Jones B.M."/>
            <person name="Lawson T."/>
            <person name="Leese F."/>
            <person name="Lindquist E."/>
            <person name="Lobanov A."/>
            <person name="Lomsadze A."/>
            <person name="Malik S.B."/>
            <person name="Marsh M.E."/>
            <person name="Mackinder L."/>
            <person name="Mock T."/>
            <person name="Mueller-Roeber B."/>
            <person name="Pagarete A."/>
            <person name="Parker M."/>
            <person name="Probert I."/>
            <person name="Quesneville H."/>
            <person name="Raines C."/>
            <person name="Rensing S.A."/>
            <person name="Riano-Pachon D.M."/>
            <person name="Richier S."/>
            <person name="Rokitta S."/>
            <person name="Shiraiwa Y."/>
            <person name="Soanes D.M."/>
            <person name="van der Giezen M."/>
            <person name="Wahlund T.M."/>
            <person name="Williams B."/>
            <person name="Wilson W."/>
            <person name="Wolfe G."/>
            <person name="Wurch L.L."/>
        </authorList>
    </citation>
    <scope>NUCLEOTIDE SEQUENCE</scope>
</reference>
<dbReference type="AlphaFoldDB" id="A0A0D3JEP2"/>
<accession>A0A0D3JEP2</accession>
<organism evidence="1 2">
    <name type="scientific">Emiliania huxleyi (strain CCMP1516)</name>
    <dbReference type="NCBI Taxonomy" id="280463"/>
    <lineage>
        <taxon>Eukaryota</taxon>
        <taxon>Haptista</taxon>
        <taxon>Haptophyta</taxon>
        <taxon>Prymnesiophyceae</taxon>
        <taxon>Isochrysidales</taxon>
        <taxon>Noelaerhabdaceae</taxon>
        <taxon>Emiliania</taxon>
    </lineage>
</organism>
<dbReference type="InterPro" id="IPR011057">
    <property type="entry name" value="Mss4-like_sf"/>
</dbReference>
<dbReference type="PaxDb" id="2903-EOD21977"/>
<dbReference type="GeneID" id="17271147"/>
<dbReference type="KEGG" id="ehx:EMIHUDRAFT_443584"/>
<evidence type="ECO:0000313" key="2">
    <source>
        <dbReference type="Proteomes" id="UP000013827"/>
    </source>
</evidence>
<evidence type="ECO:0000313" key="1">
    <source>
        <dbReference type="EnsemblProtists" id="EOD21977"/>
    </source>
</evidence>
<dbReference type="HOGENOM" id="CLU_091173_0_0_1"/>
<protein>
    <recommendedName>
        <fullName evidence="3">SnoaL-like domain-containing protein</fullName>
    </recommendedName>
</protein>
<dbReference type="OMA" id="NTADRIC"/>
<name>A0A0D3JEP2_EMIH1</name>
<dbReference type="Gene3D" id="2.170.150.20">
    <property type="entry name" value="Peptide methionine sulfoxide reductase"/>
    <property type="match status" value="1"/>
</dbReference>
<sequence>MLSLVVSSSLALSLPRRAVLSTAFGTALAIRPASATGDLIVGGSPVKGDESIMAPKAHGTSAAPVQGNLRWNVDVENADRITNYNRRFAEFGGYWKQTDFLKEVSRTEPTTYYDSVTGKPLFRAPIGRSMDEFLAESNLHGWPSFRDQEVVWENTRVLKDGETVSVTGTHLGHNLPDRAGNRYCINLVSIAGRPGGAPQ</sequence>
<evidence type="ECO:0008006" key="3">
    <source>
        <dbReference type="Google" id="ProtNLM"/>
    </source>
</evidence>
<dbReference type="SUPFAM" id="SSF51316">
    <property type="entry name" value="Mss4-like"/>
    <property type="match status" value="1"/>
</dbReference>
<dbReference type="EnsemblProtists" id="EOD25601">
    <property type="protein sequence ID" value="EOD25601"/>
    <property type="gene ID" value="EMIHUDRAFT_443584"/>
</dbReference>
<proteinExistence type="predicted"/>